<dbReference type="Proteomes" id="UP000676336">
    <property type="component" value="Unassembled WGS sequence"/>
</dbReference>
<gene>
    <name evidence="1" type="ORF">SMN809_LOCUS35847</name>
</gene>
<accession>A0A8S2XZ51</accession>
<name>A0A8S2XZ51_9BILA</name>
<sequence>AIDIIHAESNSAVTVNNRTNYKNYRGRLRLNENLATKAYDAEVIEGERYFLNYFLSCGKSD</sequence>
<feature type="non-terminal residue" evidence="1">
    <location>
        <position position="1"/>
    </location>
</feature>
<proteinExistence type="predicted"/>
<reference evidence="1" key="1">
    <citation type="submission" date="2021-02" db="EMBL/GenBank/DDBJ databases">
        <authorList>
            <person name="Nowell W R."/>
        </authorList>
    </citation>
    <scope>NUCLEOTIDE SEQUENCE</scope>
</reference>
<evidence type="ECO:0000313" key="2">
    <source>
        <dbReference type="Proteomes" id="UP000676336"/>
    </source>
</evidence>
<organism evidence="1 2">
    <name type="scientific">Rotaria magnacalcarata</name>
    <dbReference type="NCBI Taxonomy" id="392030"/>
    <lineage>
        <taxon>Eukaryota</taxon>
        <taxon>Metazoa</taxon>
        <taxon>Spiralia</taxon>
        <taxon>Gnathifera</taxon>
        <taxon>Rotifera</taxon>
        <taxon>Eurotatoria</taxon>
        <taxon>Bdelloidea</taxon>
        <taxon>Philodinida</taxon>
        <taxon>Philodinidae</taxon>
        <taxon>Rotaria</taxon>
    </lineage>
</organism>
<dbReference type="AlphaFoldDB" id="A0A8S2XZ51"/>
<dbReference type="EMBL" id="CAJOBI010086561">
    <property type="protein sequence ID" value="CAF4521647.1"/>
    <property type="molecule type" value="Genomic_DNA"/>
</dbReference>
<comment type="caution">
    <text evidence="1">The sequence shown here is derived from an EMBL/GenBank/DDBJ whole genome shotgun (WGS) entry which is preliminary data.</text>
</comment>
<protein>
    <submittedName>
        <fullName evidence="1">Uncharacterized protein</fullName>
    </submittedName>
</protein>
<evidence type="ECO:0000313" key="1">
    <source>
        <dbReference type="EMBL" id="CAF4521647.1"/>
    </source>
</evidence>